<protein>
    <submittedName>
        <fullName evidence="2">Uncharacterized protein</fullName>
    </submittedName>
</protein>
<keyword evidence="3" id="KW-1185">Reference proteome</keyword>
<gene>
    <name evidence="2" type="ORF">Gocc_1678</name>
</gene>
<evidence type="ECO:0000313" key="3">
    <source>
        <dbReference type="Proteomes" id="UP000254134"/>
    </source>
</evidence>
<dbReference type="OrthoDB" id="5244604at2"/>
<evidence type="ECO:0000313" key="2">
    <source>
        <dbReference type="EMBL" id="RDI74789.1"/>
    </source>
</evidence>
<reference evidence="3" key="2">
    <citation type="journal article" date="2019" name="MicrobiologyOpen">
        <title>High-quality draft genome sequence of Gaiella occulta isolated from a 150 meter deep mineral water borehole and comparison with the genome sequences of other deep-branching lineages of the phylum Actinobacteria.</title>
        <authorList>
            <person name="Severino R."/>
            <person name="Froufe H.J.C."/>
            <person name="Barroso C."/>
            <person name="Albuquerque L."/>
            <person name="Lobo-da-Cunha A."/>
            <person name="da Costa M.S."/>
            <person name="Egas C."/>
        </authorList>
    </citation>
    <scope>NUCLEOTIDE SEQUENCE [LARGE SCALE GENOMIC DNA]</scope>
    <source>
        <strain evidence="3">F2-233</strain>
    </source>
</reference>
<sequence length="62" mass="6328">MSKLAKASCNDCYFRRAGLCALPGDVPCPTFRAATGGHLAPPPQPRLVLRPAPPLAAATAAA</sequence>
<proteinExistence type="predicted"/>
<dbReference type="RefSeq" id="WP_147281221.1">
    <property type="nucleotide sequence ID" value="NZ_QQZY01000003.1"/>
</dbReference>
<dbReference type="AlphaFoldDB" id="A0A7M2YZ60"/>
<organism evidence="2 3">
    <name type="scientific">Gaiella occulta</name>
    <dbReference type="NCBI Taxonomy" id="1002870"/>
    <lineage>
        <taxon>Bacteria</taxon>
        <taxon>Bacillati</taxon>
        <taxon>Actinomycetota</taxon>
        <taxon>Thermoleophilia</taxon>
        <taxon>Gaiellales</taxon>
        <taxon>Gaiellaceae</taxon>
        <taxon>Gaiella</taxon>
    </lineage>
</organism>
<accession>A0A7M2YZ60</accession>
<dbReference type="Proteomes" id="UP000254134">
    <property type="component" value="Unassembled WGS sequence"/>
</dbReference>
<dbReference type="EMBL" id="QQZY01000003">
    <property type="protein sequence ID" value="RDI74789.1"/>
    <property type="molecule type" value="Genomic_DNA"/>
</dbReference>
<comment type="caution">
    <text evidence="2">The sequence shown here is derived from an EMBL/GenBank/DDBJ whole genome shotgun (WGS) entry which is preliminary data.</text>
</comment>
<feature type="compositionally biased region" description="Low complexity" evidence="1">
    <location>
        <begin position="46"/>
        <end position="62"/>
    </location>
</feature>
<evidence type="ECO:0000256" key="1">
    <source>
        <dbReference type="SAM" id="MobiDB-lite"/>
    </source>
</evidence>
<name>A0A7M2YZ60_9ACTN</name>
<reference evidence="2 3" key="1">
    <citation type="submission" date="2018-07" db="EMBL/GenBank/DDBJ databases">
        <title>High-quality-draft genome sequence of Gaiella occulta.</title>
        <authorList>
            <person name="Severino R."/>
            <person name="Froufe H.J.C."/>
            <person name="Rainey F.A."/>
            <person name="Barroso C."/>
            <person name="Albuquerque L."/>
            <person name="Lobo-Da-Cunha A."/>
            <person name="Da Costa M.S."/>
            <person name="Egas C."/>
        </authorList>
    </citation>
    <scope>NUCLEOTIDE SEQUENCE [LARGE SCALE GENOMIC DNA]</scope>
    <source>
        <strain evidence="2 3">F2-233</strain>
    </source>
</reference>
<feature type="region of interest" description="Disordered" evidence="1">
    <location>
        <begin position="39"/>
        <end position="62"/>
    </location>
</feature>